<dbReference type="HOGENOM" id="CLU_082760_3_1_1"/>
<dbReference type="Pfam" id="PF02627">
    <property type="entry name" value="CMD"/>
    <property type="match status" value="1"/>
</dbReference>
<reference evidence="2 3" key="1">
    <citation type="journal article" date="2013" name="PLoS Genet.">
        <title>Genomic mechanisms accounting for the adaptation to parasitism in nematode-trapping fungi.</title>
        <authorList>
            <person name="Meerupati T."/>
            <person name="Andersson K.M."/>
            <person name="Friman E."/>
            <person name="Kumar D."/>
            <person name="Tunlid A."/>
            <person name="Ahren D."/>
        </authorList>
    </citation>
    <scope>NUCLEOTIDE SEQUENCE [LARGE SCALE GENOMIC DNA]</scope>
    <source>
        <strain evidence="2 3">CBS 200.50</strain>
    </source>
</reference>
<reference evidence="3" key="2">
    <citation type="submission" date="2013-04" db="EMBL/GenBank/DDBJ databases">
        <title>Genomic mechanisms accounting for the adaptation to parasitism in nematode-trapping fungi.</title>
        <authorList>
            <person name="Ahren D.G."/>
        </authorList>
    </citation>
    <scope>NUCLEOTIDE SEQUENCE [LARGE SCALE GENOMIC DNA]</scope>
    <source>
        <strain evidence="3">CBS 200.50</strain>
    </source>
</reference>
<dbReference type="PANTHER" id="PTHR34846:SF11">
    <property type="entry name" value="4-CARBOXYMUCONOLACTONE DECARBOXYLASE FAMILY PROTEIN (AFU_ORTHOLOGUE AFUA_6G11590)"/>
    <property type="match status" value="1"/>
</dbReference>
<dbReference type="EMBL" id="AQGS01000046">
    <property type="protein sequence ID" value="EPS44431.1"/>
    <property type="molecule type" value="Genomic_DNA"/>
</dbReference>
<dbReference type="AlphaFoldDB" id="S8ATZ6"/>
<dbReference type="GO" id="GO:0051920">
    <property type="term" value="F:peroxiredoxin activity"/>
    <property type="evidence" value="ECO:0007669"/>
    <property type="project" value="InterPro"/>
</dbReference>
<accession>S8ATZ6</accession>
<comment type="caution">
    <text evidence="2">The sequence shown here is derived from an EMBL/GenBank/DDBJ whole genome shotgun (WGS) entry which is preliminary data.</text>
</comment>
<keyword evidence="3" id="KW-1185">Reference proteome</keyword>
<sequence length="206" mass="22626">MASNEASKRFPPIVPEILDSAQKEVHNYLANEIGQYFQGIFTIQDSKTDALIGPYTHFLYLPQPVASGYFINGSSLSKIPDFPLRCREIAILAIGEHYNAAYELYSHVRIAKKVGLRDEQIEDILRGKCPTGGTEQELVSWEVARALMTVKGPLSEDLWGRAEKAFGKAGAGALIHYSGFYAYTCVLLNGAAVSVPEGESIWPITA</sequence>
<feature type="domain" description="Carboxymuconolactone decarboxylase-like" evidence="1">
    <location>
        <begin position="82"/>
        <end position="145"/>
    </location>
</feature>
<dbReference type="eggNOG" id="ENOG502SCHX">
    <property type="taxonomic scope" value="Eukaryota"/>
</dbReference>
<dbReference type="Proteomes" id="UP000015100">
    <property type="component" value="Unassembled WGS sequence"/>
</dbReference>
<dbReference type="InterPro" id="IPR003779">
    <property type="entry name" value="CMD-like"/>
</dbReference>
<dbReference type="SUPFAM" id="SSF69118">
    <property type="entry name" value="AhpD-like"/>
    <property type="match status" value="1"/>
</dbReference>
<protein>
    <recommendedName>
        <fullName evidence="1">Carboxymuconolactone decarboxylase-like domain-containing protein</fullName>
    </recommendedName>
</protein>
<dbReference type="STRING" id="1284197.S8ATZ6"/>
<dbReference type="Gene3D" id="1.20.1290.10">
    <property type="entry name" value="AhpD-like"/>
    <property type="match status" value="1"/>
</dbReference>
<dbReference type="InterPro" id="IPR029032">
    <property type="entry name" value="AhpD-like"/>
</dbReference>
<organism evidence="2 3">
    <name type="scientific">Dactylellina haptotyla (strain CBS 200.50)</name>
    <name type="common">Nematode-trapping fungus</name>
    <name type="synonym">Monacrosporium haptotylum</name>
    <dbReference type="NCBI Taxonomy" id="1284197"/>
    <lineage>
        <taxon>Eukaryota</taxon>
        <taxon>Fungi</taxon>
        <taxon>Dikarya</taxon>
        <taxon>Ascomycota</taxon>
        <taxon>Pezizomycotina</taxon>
        <taxon>Orbiliomycetes</taxon>
        <taxon>Orbiliales</taxon>
        <taxon>Orbiliaceae</taxon>
        <taxon>Dactylellina</taxon>
    </lineage>
</organism>
<proteinExistence type="predicted"/>
<evidence type="ECO:0000313" key="3">
    <source>
        <dbReference type="Proteomes" id="UP000015100"/>
    </source>
</evidence>
<gene>
    <name evidence="2" type="ORF">H072_1578</name>
</gene>
<evidence type="ECO:0000259" key="1">
    <source>
        <dbReference type="Pfam" id="PF02627"/>
    </source>
</evidence>
<name>S8ATZ6_DACHA</name>
<dbReference type="PANTHER" id="PTHR34846">
    <property type="entry name" value="4-CARBOXYMUCONOLACTONE DECARBOXYLASE FAMILY PROTEIN (AFU_ORTHOLOGUE AFUA_6G11590)"/>
    <property type="match status" value="1"/>
</dbReference>
<dbReference type="OrthoDB" id="2567457at2759"/>
<evidence type="ECO:0000313" key="2">
    <source>
        <dbReference type="EMBL" id="EPS44431.1"/>
    </source>
</evidence>
<dbReference type="OMA" id="LHTPHIG"/>